<evidence type="ECO:0000313" key="3">
    <source>
        <dbReference type="Proteomes" id="UP000521017"/>
    </source>
</evidence>
<comment type="caution">
    <text evidence="2">The sequence shown here is derived from an EMBL/GenBank/DDBJ whole genome shotgun (WGS) entry which is preliminary data.</text>
</comment>
<evidence type="ECO:0000256" key="1">
    <source>
        <dbReference type="SAM" id="Coils"/>
    </source>
</evidence>
<keyword evidence="1" id="KW-0175">Coiled coil</keyword>
<evidence type="ECO:0000313" key="2">
    <source>
        <dbReference type="EMBL" id="MBB6502642.1"/>
    </source>
</evidence>
<accession>A0A7X0J9A9</accession>
<dbReference type="Proteomes" id="UP000521017">
    <property type="component" value="Unassembled WGS sequence"/>
</dbReference>
<reference evidence="2 3" key="1">
    <citation type="submission" date="2020-08" db="EMBL/GenBank/DDBJ databases">
        <title>Genomic Encyclopedia of Type Strains, Phase IV (KMG-V): Genome sequencing to study the core and pangenomes of soil and plant-associated prokaryotes.</title>
        <authorList>
            <person name="Whitman W."/>
        </authorList>
    </citation>
    <scope>NUCLEOTIDE SEQUENCE [LARGE SCALE GENOMIC DNA]</scope>
    <source>
        <strain evidence="2 3">M2T3</strain>
    </source>
</reference>
<name>A0A7X0J9A9_9SPHI</name>
<organism evidence="2 3">
    <name type="scientific">Pedobacter cryoconitis</name>
    <dbReference type="NCBI Taxonomy" id="188932"/>
    <lineage>
        <taxon>Bacteria</taxon>
        <taxon>Pseudomonadati</taxon>
        <taxon>Bacteroidota</taxon>
        <taxon>Sphingobacteriia</taxon>
        <taxon>Sphingobacteriales</taxon>
        <taxon>Sphingobacteriaceae</taxon>
        <taxon>Pedobacter</taxon>
    </lineage>
</organism>
<gene>
    <name evidence="2" type="ORF">HDF25_004825</name>
</gene>
<sequence>MNKFFVVLCLTFLGFSLKNDCHSQVFKLGNTGFQYGWYKLGNLYLPQSGSDAKFRIVAGVGYNAVKEQLSECFIHFRTSNGDSQNGGFYGAGMFSNTGRAKVVSNIRVVQLSPSSWDFYALLPAFTGDGAFMTVETILGTWTSGIVNGLVLTGPPSTGIFNDLTEELAFLSPVYFDSNVGIGTTTPKEKLSVNGKIRATEIKVETANWPDYVFDDKYENRSLTELAAYIKEHKHLPEIPSAKEVEMNGIELGEMNKQLLKKVEELTLHVISQNEKIMKQELEQAELKRLILELSKEIKKDGKP</sequence>
<dbReference type="EMBL" id="JACHCC010000015">
    <property type="protein sequence ID" value="MBB6502642.1"/>
    <property type="molecule type" value="Genomic_DNA"/>
</dbReference>
<proteinExistence type="predicted"/>
<dbReference type="AlphaFoldDB" id="A0A7X0J9A9"/>
<dbReference type="RefSeq" id="WP_184628895.1">
    <property type="nucleotide sequence ID" value="NZ_JACHCC010000015.1"/>
</dbReference>
<protein>
    <submittedName>
        <fullName evidence="2">Uncharacterized protein</fullName>
    </submittedName>
</protein>
<feature type="coiled-coil region" evidence="1">
    <location>
        <begin position="267"/>
        <end position="296"/>
    </location>
</feature>